<evidence type="ECO:0000256" key="1">
    <source>
        <dbReference type="SAM" id="MobiDB-lite"/>
    </source>
</evidence>
<dbReference type="EMBL" id="JAKKPZ010000008">
    <property type="protein sequence ID" value="KAI1718276.1"/>
    <property type="molecule type" value="Genomic_DNA"/>
</dbReference>
<dbReference type="AlphaFoldDB" id="A0AAD4N8A9"/>
<reference evidence="3" key="1">
    <citation type="submission" date="2022-01" db="EMBL/GenBank/DDBJ databases">
        <title>Genome Sequence Resource for Two Populations of Ditylenchus destructor, the Migratory Endoparasitic Phytonematode.</title>
        <authorList>
            <person name="Zhang H."/>
            <person name="Lin R."/>
            <person name="Xie B."/>
        </authorList>
    </citation>
    <scope>NUCLEOTIDE SEQUENCE</scope>
    <source>
        <strain evidence="3">BazhouSP</strain>
    </source>
</reference>
<evidence type="ECO:0000313" key="4">
    <source>
        <dbReference type="Proteomes" id="UP001201812"/>
    </source>
</evidence>
<feature type="signal peptide" evidence="2">
    <location>
        <begin position="1"/>
        <end position="18"/>
    </location>
</feature>
<dbReference type="Proteomes" id="UP001201812">
    <property type="component" value="Unassembled WGS sequence"/>
</dbReference>
<accession>A0AAD4N8A9</accession>
<evidence type="ECO:0000256" key="2">
    <source>
        <dbReference type="SAM" id="SignalP"/>
    </source>
</evidence>
<feature type="chain" id="PRO_5042083878" evidence="2">
    <location>
        <begin position="19"/>
        <end position="219"/>
    </location>
</feature>
<sequence>MESLCFIVLLLFPITVSAQITASLNDAPKTESPSTALILESNGSSVTAAVSGLTLLSAVNASAATGIPLLDVALAGNSLQPSIAITLEAATGGSVATQNSSVPTVIASGSGSTNPIALPTLEVQISAGSQSPQERSNTVDSTGNPVALSTILSVVNSSPAPASDGPQSSAVSLLTQTDVTSGPTQPSSASPSVTGAQKVRRKRAAAKRKTQKQRGSKHP</sequence>
<protein>
    <submittedName>
        <fullName evidence="3">Uncharacterized protein</fullName>
    </submittedName>
</protein>
<gene>
    <name evidence="3" type="ORF">DdX_06696</name>
</gene>
<organism evidence="3 4">
    <name type="scientific">Ditylenchus destructor</name>
    <dbReference type="NCBI Taxonomy" id="166010"/>
    <lineage>
        <taxon>Eukaryota</taxon>
        <taxon>Metazoa</taxon>
        <taxon>Ecdysozoa</taxon>
        <taxon>Nematoda</taxon>
        <taxon>Chromadorea</taxon>
        <taxon>Rhabditida</taxon>
        <taxon>Tylenchina</taxon>
        <taxon>Tylenchomorpha</taxon>
        <taxon>Sphaerularioidea</taxon>
        <taxon>Anguinidae</taxon>
        <taxon>Anguininae</taxon>
        <taxon>Ditylenchus</taxon>
    </lineage>
</organism>
<keyword evidence="4" id="KW-1185">Reference proteome</keyword>
<proteinExistence type="predicted"/>
<feature type="compositionally biased region" description="Basic residues" evidence="1">
    <location>
        <begin position="198"/>
        <end position="219"/>
    </location>
</feature>
<evidence type="ECO:0000313" key="3">
    <source>
        <dbReference type="EMBL" id="KAI1718276.1"/>
    </source>
</evidence>
<comment type="caution">
    <text evidence="3">The sequence shown here is derived from an EMBL/GenBank/DDBJ whole genome shotgun (WGS) entry which is preliminary data.</text>
</comment>
<name>A0AAD4N8A9_9BILA</name>
<feature type="compositionally biased region" description="Polar residues" evidence="1">
    <location>
        <begin position="157"/>
        <end position="195"/>
    </location>
</feature>
<keyword evidence="2" id="KW-0732">Signal</keyword>
<feature type="region of interest" description="Disordered" evidence="1">
    <location>
        <begin position="157"/>
        <end position="219"/>
    </location>
</feature>